<evidence type="ECO:0000256" key="1">
    <source>
        <dbReference type="SAM" id="Phobius"/>
    </source>
</evidence>
<protein>
    <recommendedName>
        <fullName evidence="8">Cellular morphogenesis protein</fullName>
    </recommendedName>
</protein>
<dbReference type="InterPro" id="IPR024982">
    <property type="entry name" value="Rax2-like_C"/>
</dbReference>
<dbReference type="GeneID" id="43600485"/>
<accession>A0A370TH37</accession>
<name>A0A370TH37_9HELO</name>
<proteinExistence type="predicted"/>
<feature type="domain" description="Rax2-like second" evidence="4">
    <location>
        <begin position="228"/>
        <end position="377"/>
    </location>
</feature>
<keyword evidence="1" id="KW-0812">Transmembrane</keyword>
<dbReference type="GO" id="GO:1902929">
    <property type="term" value="C:plasma membrane of growing cell tip"/>
    <property type="evidence" value="ECO:0007669"/>
    <property type="project" value="TreeGrafter"/>
</dbReference>
<dbReference type="Pfam" id="PF12768">
    <property type="entry name" value="Rax2"/>
    <property type="match status" value="1"/>
</dbReference>
<dbReference type="EMBL" id="NPIC01000007">
    <property type="protein sequence ID" value="RDL34508.1"/>
    <property type="molecule type" value="Genomic_DNA"/>
</dbReference>
<organism evidence="6 7">
    <name type="scientific">Venustampulla echinocandica</name>
    <dbReference type="NCBI Taxonomy" id="2656787"/>
    <lineage>
        <taxon>Eukaryota</taxon>
        <taxon>Fungi</taxon>
        <taxon>Dikarya</taxon>
        <taxon>Ascomycota</taxon>
        <taxon>Pezizomycotina</taxon>
        <taxon>Leotiomycetes</taxon>
        <taxon>Helotiales</taxon>
        <taxon>Pleuroascaceae</taxon>
        <taxon>Venustampulla</taxon>
    </lineage>
</organism>
<keyword evidence="1" id="KW-0472">Membrane</keyword>
<feature type="domain" description="Rax2-like C-terminal" evidence="3">
    <location>
        <begin position="900"/>
        <end position="1147"/>
    </location>
</feature>
<gene>
    <name evidence="6" type="ORF">BP5553_07636</name>
</gene>
<keyword evidence="1" id="KW-1133">Transmembrane helix</keyword>
<dbReference type="SUPFAM" id="SSF50965">
    <property type="entry name" value="Galactose oxidase, central domain"/>
    <property type="match status" value="1"/>
</dbReference>
<dbReference type="Proteomes" id="UP000254866">
    <property type="component" value="Unassembled WGS sequence"/>
</dbReference>
<dbReference type="STRING" id="2656787.A0A370TH37"/>
<dbReference type="RefSeq" id="XP_031867490.1">
    <property type="nucleotide sequence ID" value="XM_032016259.1"/>
</dbReference>
<keyword evidence="7" id="KW-1185">Reference proteome</keyword>
<keyword evidence="2" id="KW-0732">Signal</keyword>
<dbReference type="OrthoDB" id="2503993at2759"/>
<feature type="domain" description="Rax2-like third" evidence="5">
    <location>
        <begin position="388"/>
        <end position="545"/>
    </location>
</feature>
<dbReference type="InterPro" id="IPR011043">
    <property type="entry name" value="Gal_Oxase/kelch_b-propeller"/>
</dbReference>
<dbReference type="PANTHER" id="PTHR31778:SF2">
    <property type="entry name" value="BUD SITE SELECTION PROTEIN RAX2"/>
    <property type="match status" value="1"/>
</dbReference>
<reference evidence="6 7" key="1">
    <citation type="journal article" date="2018" name="IMA Fungus">
        <title>IMA Genome-F 9: Draft genome sequence of Annulohypoxylon stygium, Aspergillus mulundensis, Berkeleyomyces basicola (syn. Thielaviopsis basicola), Ceratocystis smalleyi, two Cercospora beticola strains, Coleophoma cylindrospora, Fusarium fracticaudum, Phialophora cf. hyalina, and Morchella septimelata.</title>
        <authorList>
            <person name="Wingfield B.D."/>
            <person name="Bills G.F."/>
            <person name="Dong Y."/>
            <person name="Huang W."/>
            <person name="Nel W.J."/>
            <person name="Swalarsk-Parry B.S."/>
            <person name="Vaghefi N."/>
            <person name="Wilken P.M."/>
            <person name="An Z."/>
            <person name="de Beer Z.W."/>
            <person name="De Vos L."/>
            <person name="Chen L."/>
            <person name="Duong T.A."/>
            <person name="Gao Y."/>
            <person name="Hammerbacher A."/>
            <person name="Kikkert J.R."/>
            <person name="Li Y."/>
            <person name="Li H."/>
            <person name="Li K."/>
            <person name="Li Q."/>
            <person name="Liu X."/>
            <person name="Ma X."/>
            <person name="Naidoo K."/>
            <person name="Pethybridge S.J."/>
            <person name="Sun J."/>
            <person name="Steenkamp E.T."/>
            <person name="van der Nest M.A."/>
            <person name="van Wyk S."/>
            <person name="Wingfield M.J."/>
            <person name="Xiong C."/>
            <person name="Yue Q."/>
            <person name="Zhang X."/>
        </authorList>
    </citation>
    <scope>NUCLEOTIDE SEQUENCE [LARGE SCALE GENOMIC DNA]</scope>
    <source>
        <strain evidence="6 7">BP 5553</strain>
    </source>
</reference>
<sequence>MKPTSWRCPSGERLLSCIGLLLISLTSFTQAITFNPVPSPGLDLSALGRVGLAGDFGGISLYQFEGQNENGFNTNGSQSLLTRFPNGDFASLVSADACIRAMCPFIMKDGTLAGVVVGGNFTSLGGMESPGVAMFNPNTSAVVPLPGLSGQVSALLCDQETNTVYVGGSFKGENSTNALAWVGTTGWTNLPFAGFNGPVNSIAKASNGHIVFGGVFTGLGNATGPSLPDQQIINISGANITAGSSASTAGFSDPTNIVCKTSGFSGAGDTWLLADNTPGFWKANFGFGFQPTKLRLWNTHQDGRGAKTWRFTAMPINGIMNFTYVDLATGQNASCSSECPLSSDTSVKFQDFHFVNVIGMNAFQIDISAWHGNGGGLDGIELFQDDIFTYAINDFNEPTCAGIKIASNSTSTGPWTVTPSHQSSSKYLTAAVTGSTSPNVVFLPDIRQSGNYSVNIYTPGCLQDNSCSTRGRVNVTGVMASGSTSAGFSTEVFQTNNFDKYDQIYFGYIEAGSTSFRPSVVLAPSSGQDVPNLSVVAQRVGFSLISSTGGLNSLFEYDPSQTLINPSDFANSTFDKAGMNLGPESGVNALVTSGSTTYVGGNFSTGTYKNILAIADSDAKPLPGGSLDGEVLTMSLDRSTLYVGGKFTKATGGGGVGDLNRVAAYDTVKNTWAALGAGVNGLVSSIVPLSMNVTVNVPETVITFTGDFNQLLAFGKNPAVSVTGFAIWVPTRSNWLQNLNGTTEVINGALTASVDLPGGGSLFAGSLSSSQLGANGAAELSSTLGAFPVHIKPLVAQQTGAIARRDTNNKTASGVVTGLFYNNGGRNITILGGHFVAVGSNGSDINNLLFVNSSNSDTVTGVGPQISSDSTILALAIQQDTLFAGGRLSGNVDGGKVNGLLSFNLATASPNTQPPALGGGDVAVNSITVRPDTGDVYVGGSFSSAGSLECPAVCVFSTSAAQWNRPGSDLGGIANTMTWASESSLIVGGSLSIDGRNAPLMIFDAKSQNWTVANGADTIPGPVVAMAAANSDASEYWVAGTATNGSSFLMKYDGTTWDSVGNTLGSGTNIRGLEVLSLTTKHESSSLLSASQSLLVTGSLNLPGFGNASAVLFNGTTFQPFALTSSASNTGSSISHLFSEKQNVFTSKGGGLARGFIVLIALGIALALIFCMVVAGVVAERIRRKREGYVAAPTASYDKDGMSRIPPEQLFGSLGQGRSGIEKQSTRI</sequence>
<dbReference type="PANTHER" id="PTHR31778">
    <property type="entry name" value="BUD SITE SELECTION PROTEIN RAX2"/>
    <property type="match status" value="1"/>
</dbReference>
<evidence type="ECO:0000313" key="7">
    <source>
        <dbReference type="Proteomes" id="UP000254866"/>
    </source>
</evidence>
<dbReference type="InterPro" id="IPR048266">
    <property type="entry name" value="Rax2-like_second"/>
</dbReference>
<evidence type="ECO:0000259" key="4">
    <source>
        <dbReference type="Pfam" id="PF20842"/>
    </source>
</evidence>
<evidence type="ECO:0000313" key="6">
    <source>
        <dbReference type="EMBL" id="RDL34508.1"/>
    </source>
</evidence>
<feature type="signal peptide" evidence="2">
    <location>
        <begin position="1"/>
        <end position="31"/>
    </location>
</feature>
<dbReference type="Pfam" id="PF20843">
    <property type="entry name" value="Rax2_3"/>
    <property type="match status" value="1"/>
</dbReference>
<comment type="caution">
    <text evidence="6">The sequence shown here is derived from an EMBL/GenBank/DDBJ whole genome shotgun (WGS) entry which is preliminary data.</text>
</comment>
<evidence type="ECO:0000256" key="2">
    <source>
        <dbReference type="SAM" id="SignalP"/>
    </source>
</evidence>
<dbReference type="AlphaFoldDB" id="A0A370TH37"/>
<evidence type="ECO:0008006" key="8">
    <source>
        <dbReference type="Google" id="ProtNLM"/>
    </source>
</evidence>
<feature type="chain" id="PRO_5017051214" description="Cellular morphogenesis protein" evidence="2">
    <location>
        <begin position="32"/>
        <end position="1228"/>
    </location>
</feature>
<dbReference type="Pfam" id="PF20842">
    <property type="entry name" value="Rax2_2"/>
    <property type="match status" value="1"/>
</dbReference>
<evidence type="ECO:0000259" key="3">
    <source>
        <dbReference type="Pfam" id="PF12768"/>
    </source>
</evidence>
<evidence type="ECO:0000259" key="5">
    <source>
        <dbReference type="Pfam" id="PF20843"/>
    </source>
</evidence>
<dbReference type="InterPro" id="IPR048265">
    <property type="entry name" value="Rax2-like_third"/>
</dbReference>
<feature type="transmembrane region" description="Helical" evidence="1">
    <location>
        <begin position="1156"/>
        <end position="1179"/>
    </location>
</feature>